<keyword evidence="1" id="KW-0472">Membrane</keyword>
<accession>A0ABU1G700</accession>
<gene>
    <name evidence="2" type="ORF">QC818_18195</name>
</gene>
<evidence type="ECO:0000256" key="1">
    <source>
        <dbReference type="SAM" id="Phobius"/>
    </source>
</evidence>
<reference evidence="2 3" key="1">
    <citation type="submission" date="2023-04" db="EMBL/GenBank/DDBJ databases">
        <title>A long-awaited taxogenomic arrangement of the family Halomonadaceae.</title>
        <authorList>
            <person name="De La Haba R."/>
            <person name="Chuvochina M."/>
            <person name="Wittouck S."/>
            <person name="Arahal D.R."/>
            <person name="Sanchez-Porro C."/>
            <person name="Hugenholtz P."/>
            <person name="Ventosa A."/>
        </authorList>
    </citation>
    <scope>NUCLEOTIDE SEQUENCE [LARGE SCALE GENOMIC DNA]</scope>
    <source>
        <strain evidence="2 3">DSM 23530</strain>
    </source>
</reference>
<proteinExistence type="predicted"/>
<feature type="transmembrane region" description="Helical" evidence="1">
    <location>
        <begin position="49"/>
        <end position="72"/>
    </location>
</feature>
<name>A0ABU1G700_9GAMM</name>
<keyword evidence="3" id="KW-1185">Reference proteome</keyword>
<dbReference type="EMBL" id="JARWAK010000029">
    <property type="protein sequence ID" value="MDR5868720.1"/>
    <property type="molecule type" value="Genomic_DNA"/>
</dbReference>
<keyword evidence="1" id="KW-1133">Transmembrane helix</keyword>
<dbReference type="Proteomes" id="UP001264519">
    <property type="component" value="Unassembled WGS sequence"/>
</dbReference>
<protein>
    <recommendedName>
        <fullName evidence="4">PH domain-containing protein</fullName>
    </recommendedName>
</protein>
<evidence type="ECO:0008006" key="4">
    <source>
        <dbReference type="Google" id="ProtNLM"/>
    </source>
</evidence>
<comment type="caution">
    <text evidence="2">The sequence shown here is derived from an EMBL/GenBank/DDBJ whole genome shotgun (WGS) entry which is preliminary data.</text>
</comment>
<evidence type="ECO:0000313" key="3">
    <source>
        <dbReference type="Proteomes" id="UP001264519"/>
    </source>
</evidence>
<dbReference type="RefSeq" id="WP_309654291.1">
    <property type="nucleotide sequence ID" value="NZ_JARWAK010000029.1"/>
</dbReference>
<evidence type="ECO:0000313" key="2">
    <source>
        <dbReference type="EMBL" id="MDR5868720.1"/>
    </source>
</evidence>
<sequence>MSWQIRVRDYNTFVANMVFVFHVCFMVSFFYIVLFWGREFVFDMLTKGFCVLFFLLIPVSMSMTHQTSIIAYRLTERGYEKISWKPQIDSVKPVMKWSAIISGVAVLVTSFFNPYFLLGAVGPAGFGLMALAMGNSSSYQKLVRGEEHFSASWDDVEEVALWRKRRLIGLRFTFYTSEGTTQNGYRTLYCKKGEEDERVSFIRSKVKEAPYVEKKLEVFEGGMAI</sequence>
<organism evidence="2 3">
    <name type="scientific">Halomonas koreensis</name>
    <dbReference type="NCBI Taxonomy" id="245385"/>
    <lineage>
        <taxon>Bacteria</taxon>
        <taxon>Pseudomonadati</taxon>
        <taxon>Pseudomonadota</taxon>
        <taxon>Gammaproteobacteria</taxon>
        <taxon>Oceanospirillales</taxon>
        <taxon>Halomonadaceae</taxon>
        <taxon>Halomonas</taxon>
    </lineage>
</organism>
<keyword evidence="1" id="KW-0812">Transmembrane</keyword>
<feature type="transmembrane region" description="Helical" evidence="1">
    <location>
        <begin position="12"/>
        <end position="37"/>
    </location>
</feature>